<comment type="subcellular location">
    <subcellularLocation>
        <location evidence="2">Mitochondrion matrix</location>
    </subcellularLocation>
</comment>
<evidence type="ECO:0000313" key="12">
    <source>
        <dbReference type="Proteomes" id="UP001620626"/>
    </source>
</evidence>
<reference evidence="11 12" key="1">
    <citation type="submission" date="2024-10" db="EMBL/GenBank/DDBJ databases">
        <authorList>
            <person name="Kim D."/>
        </authorList>
    </citation>
    <scope>NUCLEOTIDE SEQUENCE [LARGE SCALE GENOMIC DNA]</scope>
    <source>
        <strain evidence="11">BH-2024</strain>
    </source>
</reference>
<dbReference type="FunFam" id="3.90.1150.10:FF:000152">
    <property type="entry name" value="Ornithine aminotransferase"/>
    <property type="match status" value="1"/>
</dbReference>
<evidence type="ECO:0000256" key="8">
    <source>
        <dbReference type="ARBA" id="ARBA00022898"/>
    </source>
</evidence>
<evidence type="ECO:0000256" key="4">
    <source>
        <dbReference type="ARBA" id="ARBA00008954"/>
    </source>
</evidence>
<dbReference type="InterPro" id="IPR010164">
    <property type="entry name" value="Orn_aminotrans"/>
</dbReference>
<dbReference type="FunFam" id="3.40.640.10:FF:000011">
    <property type="entry name" value="Ornithine aminotransferase"/>
    <property type="match status" value="1"/>
</dbReference>
<evidence type="ECO:0000256" key="5">
    <source>
        <dbReference type="ARBA" id="ARBA00012924"/>
    </source>
</evidence>
<dbReference type="CDD" id="cd00610">
    <property type="entry name" value="OAT_like"/>
    <property type="match status" value="1"/>
</dbReference>
<evidence type="ECO:0000313" key="11">
    <source>
        <dbReference type="EMBL" id="KAL3118340.1"/>
    </source>
</evidence>
<dbReference type="GO" id="GO:0004587">
    <property type="term" value="F:ornithine aminotransferase activity"/>
    <property type="evidence" value="ECO:0007669"/>
    <property type="project" value="UniProtKB-EC"/>
</dbReference>
<proteinExistence type="inferred from homology"/>
<keyword evidence="12" id="KW-1185">Reference proteome</keyword>
<dbReference type="NCBIfam" id="TIGR01885">
    <property type="entry name" value="Orn_aminotrans"/>
    <property type="match status" value="1"/>
</dbReference>
<comment type="similarity">
    <text evidence="4 9">Belongs to the class-III pyridoxal-phosphate-dependent aminotransferase family.</text>
</comment>
<dbReference type="SUPFAM" id="SSF53383">
    <property type="entry name" value="PLP-dependent transferases"/>
    <property type="match status" value="1"/>
</dbReference>
<organism evidence="11 12">
    <name type="scientific">Heterodera trifolii</name>
    <dbReference type="NCBI Taxonomy" id="157864"/>
    <lineage>
        <taxon>Eukaryota</taxon>
        <taxon>Metazoa</taxon>
        <taxon>Ecdysozoa</taxon>
        <taxon>Nematoda</taxon>
        <taxon>Chromadorea</taxon>
        <taxon>Rhabditida</taxon>
        <taxon>Tylenchina</taxon>
        <taxon>Tylenchomorpha</taxon>
        <taxon>Tylenchoidea</taxon>
        <taxon>Heteroderidae</taxon>
        <taxon>Heteroderinae</taxon>
        <taxon>Heterodera</taxon>
    </lineage>
</organism>
<evidence type="ECO:0000256" key="6">
    <source>
        <dbReference type="ARBA" id="ARBA00022576"/>
    </source>
</evidence>
<dbReference type="InterPro" id="IPR005814">
    <property type="entry name" value="Aminotrans_3"/>
</dbReference>
<name>A0ABD2LSW8_9BILA</name>
<dbReference type="Pfam" id="PF00202">
    <property type="entry name" value="Aminotran_3"/>
    <property type="match status" value="1"/>
</dbReference>
<sequence length="461" mass="50797">MNGSIISRNRICLDLGQMVHFLRPMFVPRAVPPFLKNSLALSKTCRSFASFGVAQPSLNNNNSNTFIDRELRFGAHNYKPLPVVLTKGKGCRVWDVDGKEYFDCLSGYSALNQGHCHPRLVETMRRQCQQLTLTSRAFYTDALGNYEEYVTELFGYQRVMPMNTGVEACDTAIKLARRWAYDVKMVPKNEAKIVFAENNFHGRSLAACSASTDPDCYGGFGPFVPNFVKVPFDDLTALEAAISDPNCAAFLVEPIQGEAGVIVPSPGYLQSVRQLCTKYNVLFIADEVQTGLGRTGKMLCCEHDGVRPDIVTLGKALSGGLYPISAVLADDEVMLTIRPGQHGSTYGGNPLACQIAIEALQVIEDEKLCENAEKMGAILMDELQKLPKQKVKSARGKGLLCAIELDNGIDAWQMCLRLMDNGVLAKQTHEHTIRFAPPLVISEKDTRTVAEIIGRTLNAFN</sequence>
<keyword evidence="8 9" id="KW-0663">Pyridoxal phosphate</keyword>
<dbReference type="GO" id="GO:0005759">
    <property type="term" value="C:mitochondrial matrix"/>
    <property type="evidence" value="ECO:0007669"/>
    <property type="project" value="UniProtKB-SubCell"/>
</dbReference>
<protein>
    <recommendedName>
        <fullName evidence="5 10">Ornithine aminotransferase</fullName>
        <ecNumber evidence="5 10">2.6.1.13</ecNumber>
    </recommendedName>
</protein>
<evidence type="ECO:0000256" key="3">
    <source>
        <dbReference type="ARBA" id="ARBA00004998"/>
    </source>
</evidence>
<dbReference type="PANTHER" id="PTHR11986">
    <property type="entry name" value="AMINOTRANSFERASE CLASS III"/>
    <property type="match status" value="1"/>
</dbReference>
<keyword evidence="6 10" id="KW-0032">Aminotransferase</keyword>
<comment type="pathway">
    <text evidence="3 10">Amino-acid biosynthesis; L-proline biosynthesis; L-glutamate 5-semialdehyde from L-ornithine: step 1/1.</text>
</comment>
<dbReference type="PIRSF" id="PIRSF000521">
    <property type="entry name" value="Transaminase_4ab_Lys_Orn"/>
    <property type="match status" value="1"/>
</dbReference>
<gene>
    <name evidence="11" type="ORF">niasHT_005543</name>
</gene>
<evidence type="ECO:0000256" key="1">
    <source>
        <dbReference type="ARBA" id="ARBA00001933"/>
    </source>
</evidence>
<dbReference type="Proteomes" id="UP001620626">
    <property type="component" value="Unassembled WGS sequence"/>
</dbReference>
<evidence type="ECO:0000256" key="9">
    <source>
        <dbReference type="RuleBase" id="RU003560"/>
    </source>
</evidence>
<evidence type="ECO:0000256" key="2">
    <source>
        <dbReference type="ARBA" id="ARBA00004305"/>
    </source>
</evidence>
<dbReference type="InterPro" id="IPR050103">
    <property type="entry name" value="Class-III_PLP-dep_AT"/>
</dbReference>
<dbReference type="EC" id="2.6.1.13" evidence="5 10"/>
<dbReference type="InterPro" id="IPR015421">
    <property type="entry name" value="PyrdxlP-dep_Trfase_major"/>
</dbReference>
<dbReference type="InterPro" id="IPR049704">
    <property type="entry name" value="Aminotrans_3_PPA_site"/>
</dbReference>
<evidence type="ECO:0000256" key="10">
    <source>
        <dbReference type="RuleBase" id="RU365036"/>
    </source>
</evidence>
<dbReference type="AlphaFoldDB" id="A0ABD2LSW8"/>
<evidence type="ECO:0000256" key="7">
    <source>
        <dbReference type="ARBA" id="ARBA00022679"/>
    </source>
</evidence>
<dbReference type="Gene3D" id="3.90.1150.10">
    <property type="entry name" value="Aspartate Aminotransferase, domain 1"/>
    <property type="match status" value="1"/>
</dbReference>
<comment type="cofactor">
    <cofactor evidence="1 10">
        <name>pyridoxal 5'-phosphate</name>
        <dbReference type="ChEBI" id="CHEBI:597326"/>
    </cofactor>
</comment>
<dbReference type="Gene3D" id="3.40.640.10">
    <property type="entry name" value="Type I PLP-dependent aspartate aminotransferase-like (Major domain)"/>
    <property type="match status" value="1"/>
</dbReference>
<keyword evidence="7 10" id="KW-0808">Transferase</keyword>
<comment type="caution">
    <text evidence="11">The sequence shown here is derived from an EMBL/GenBank/DDBJ whole genome shotgun (WGS) entry which is preliminary data.</text>
</comment>
<comment type="catalytic activity">
    <reaction evidence="10">
        <text>a 2-oxocarboxylate + L-ornithine = L-glutamate 5-semialdehyde + an L-alpha-amino acid</text>
        <dbReference type="Rhea" id="RHEA:13877"/>
        <dbReference type="ChEBI" id="CHEBI:35179"/>
        <dbReference type="ChEBI" id="CHEBI:46911"/>
        <dbReference type="ChEBI" id="CHEBI:58066"/>
        <dbReference type="ChEBI" id="CHEBI:59869"/>
        <dbReference type="EC" id="2.6.1.13"/>
    </reaction>
</comment>
<dbReference type="InterPro" id="IPR015424">
    <property type="entry name" value="PyrdxlP-dep_Trfase"/>
</dbReference>
<dbReference type="PANTHER" id="PTHR11986:SF18">
    <property type="entry name" value="ORNITHINE AMINOTRANSFERASE, MITOCHONDRIAL"/>
    <property type="match status" value="1"/>
</dbReference>
<dbReference type="EMBL" id="JBICBT010000285">
    <property type="protein sequence ID" value="KAL3118340.1"/>
    <property type="molecule type" value="Genomic_DNA"/>
</dbReference>
<accession>A0ABD2LSW8</accession>
<dbReference type="PROSITE" id="PS00600">
    <property type="entry name" value="AA_TRANSFER_CLASS_3"/>
    <property type="match status" value="1"/>
</dbReference>
<dbReference type="InterPro" id="IPR015422">
    <property type="entry name" value="PyrdxlP-dep_Trfase_small"/>
</dbReference>